<dbReference type="Proteomes" id="UP000034329">
    <property type="component" value="Unassembled WGS sequence"/>
</dbReference>
<reference evidence="1 2" key="1">
    <citation type="journal article" date="2015" name="Nature">
        <title>rRNA introns, odd ribosomes, and small enigmatic genomes across a large radiation of phyla.</title>
        <authorList>
            <person name="Brown C.T."/>
            <person name="Hug L.A."/>
            <person name="Thomas B.C."/>
            <person name="Sharon I."/>
            <person name="Castelle C.J."/>
            <person name="Singh A."/>
            <person name="Wilkins M.J."/>
            <person name="Williams K.H."/>
            <person name="Banfield J.F."/>
        </authorList>
    </citation>
    <scope>NUCLEOTIDE SEQUENCE [LARGE SCALE GENOMIC DNA]</scope>
</reference>
<dbReference type="EMBL" id="LCLA01000042">
    <property type="protein sequence ID" value="KKU09372.1"/>
    <property type="molecule type" value="Genomic_DNA"/>
</dbReference>
<proteinExistence type="predicted"/>
<protein>
    <submittedName>
        <fullName evidence="1">Uncharacterized protein</fullName>
    </submittedName>
</protein>
<comment type="caution">
    <text evidence="1">The sequence shown here is derived from an EMBL/GenBank/DDBJ whole genome shotgun (WGS) entry which is preliminary data.</text>
</comment>
<dbReference type="AlphaFoldDB" id="A0A0G1MMN0"/>
<accession>A0A0G1MMN0</accession>
<name>A0A0G1MMN0_9BACT</name>
<gene>
    <name evidence="1" type="ORF">UX13_C0042G0008</name>
</gene>
<sequence length="155" mass="17967">MENPIRKLSKIVENITNPLPRPEIEENKFLEGLSHLSQKEIREVLRIVIDETRKSRKFGLFLDPQLLEKEEGFFLVGLDTFGGIDNIVGNCKLEEISKVMSDIGDKFFEKEREEFHKKFKEAKDGGSANRYNLHLESTKNMILHGVYNSNSSLRR</sequence>
<evidence type="ECO:0000313" key="2">
    <source>
        <dbReference type="Proteomes" id="UP000034329"/>
    </source>
</evidence>
<organism evidence="1 2">
    <name type="scientific">Candidatus Woesebacteria bacterium GW2011_GWB1_45_5</name>
    <dbReference type="NCBI Taxonomy" id="1618581"/>
    <lineage>
        <taxon>Bacteria</taxon>
        <taxon>Candidatus Woeseibacteriota</taxon>
    </lineage>
</organism>
<evidence type="ECO:0000313" key="1">
    <source>
        <dbReference type="EMBL" id="KKU09372.1"/>
    </source>
</evidence>